<dbReference type="EMBL" id="GBRH01217921">
    <property type="protein sequence ID" value="JAD79974.1"/>
    <property type="molecule type" value="Transcribed_RNA"/>
</dbReference>
<organism evidence="2">
    <name type="scientific">Arundo donax</name>
    <name type="common">Giant reed</name>
    <name type="synonym">Donax arundinaceus</name>
    <dbReference type="NCBI Taxonomy" id="35708"/>
    <lineage>
        <taxon>Eukaryota</taxon>
        <taxon>Viridiplantae</taxon>
        <taxon>Streptophyta</taxon>
        <taxon>Embryophyta</taxon>
        <taxon>Tracheophyta</taxon>
        <taxon>Spermatophyta</taxon>
        <taxon>Magnoliopsida</taxon>
        <taxon>Liliopsida</taxon>
        <taxon>Poales</taxon>
        <taxon>Poaceae</taxon>
        <taxon>PACMAD clade</taxon>
        <taxon>Arundinoideae</taxon>
        <taxon>Arundineae</taxon>
        <taxon>Arundo</taxon>
    </lineage>
</organism>
<reference evidence="2" key="2">
    <citation type="journal article" date="2015" name="Data Brief">
        <title>Shoot transcriptome of the giant reed, Arundo donax.</title>
        <authorList>
            <person name="Barrero R.A."/>
            <person name="Guerrero F.D."/>
            <person name="Moolhuijzen P."/>
            <person name="Goolsby J.A."/>
            <person name="Tidwell J."/>
            <person name="Bellgard S.E."/>
            <person name="Bellgard M.I."/>
        </authorList>
    </citation>
    <scope>NUCLEOTIDE SEQUENCE</scope>
    <source>
        <tissue evidence="2">Shoot tissue taken approximately 20 cm above the soil surface</tissue>
    </source>
</reference>
<accession>A0A0A9CUE8</accession>
<dbReference type="AlphaFoldDB" id="A0A0A9CUE8"/>
<proteinExistence type="predicted"/>
<name>A0A0A9CUE8_ARUDO</name>
<sequence length="29" mass="3373">MEDQCGRNASKHTHIDTSFLIQGKEEMHE</sequence>
<protein>
    <submittedName>
        <fullName evidence="2">Uncharacterized protein</fullName>
    </submittedName>
</protein>
<evidence type="ECO:0000256" key="1">
    <source>
        <dbReference type="SAM" id="MobiDB-lite"/>
    </source>
</evidence>
<feature type="region of interest" description="Disordered" evidence="1">
    <location>
        <begin position="1"/>
        <end position="29"/>
    </location>
</feature>
<reference evidence="2" key="1">
    <citation type="submission" date="2014-09" db="EMBL/GenBank/DDBJ databases">
        <authorList>
            <person name="Magalhaes I.L.F."/>
            <person name="Oliveira U."/>
            <person name="Santos F.R."/>
            <person name="Vidigal T.H.D.A."/>
            <person name="Brescovit A.D."/>
            <person name="Santos A.J."/>
        </authorList>
    </citation>
    <scope>NUCLEOTIDE SEQUENCE</scope>
    <source>
        <tissue evidence="2">Shoot tissue taken approximately 20 cm above the soil surface</tissue>
    </source>
</reference>
<evidence type="ECO:0000313" key="2">
    <source>
        <dbReference type="EMBL" id="JAD79974.1"/>
    </source>
</evidence>